<dbReference type="EMBL" id="CAJNOV010015435">
    <property type="protein sequence ID" value="CAF1572743.1"/>
    <property type="molecule type" value="Genomic_DNA"/>
</dbReference>
<proteinExistence type="predicted"/>
<organism evidence="1 3">
    <name type="scientific">Rotaria magnacalcarata</name>
    <dbReference type="NCBI Taxonomy" id="392030"/>
    <lineage>
        <taxon>Eukaryota</taxon>
        <taxon>Metazoa</taxon>
        <taxon>Spiralia</taxon>
        <taxon>Gnathifera</taxon>
        <taxon>Rotifera</taxon>
        <taxon>Eurotatoria</taxon>
        <taxon>Bdelloidea</taxon>
        <taxon>Philodinida</taxon>
        <taxon>Philodinidae</taxon>
        <taxon>Rotaria</taxon>
    </lineage>
</organism>
<evidence type="ECO:0000313" key="1">
    <source>
        <dbReference type="EMBL" id="CAF1572743.1"/>
    </source>
</evidence>
<dbReference type="AlphaFoldDB" id="A0A815YNZ3"/>
<accession>A0A815YNZ3</accession>
<sequence>MSSISPLMSNTVKLINSLENVFRLLKNLLNNFELTAIPSLIRGACSKQNSLIVCMDLLNNAFKQIQHMTTSNSTASVDDTCQEVYQQLRSSWTSSDEIFDTFLNLSDSFDDLDKELNNIYTLFQTLDIPLTNIDNDLHQQFLTNFFAMSKIATMRHVCQLIIDHSQTFDNVKSQITNDGDISTIIVQYLADLLSLAMSYLIFSLIPSSQSILENTFIQTDNQFQDFMNSTCLITPTNQLAEIQQILAQINDIKTSIVDDLTTDQNILTISDSTSTVVIDKMTNLEQTVIQRLRWAAAANPLVQDVLDKFEIQQKERANEIDNDKQLCLHLVKILQSWLLFEQYEEQIKLQRDLIIHARTFAEKGLEICLLKNDIESNFTIVEQAVLEFPPVENLKQITLQNLPSLIEQAET</sequence>
<dbReference type="Proteomes" id="UP000681967">
    <property type="component" value="Unassembled WGS sequence"/>
</dbReference>
<dbReference type="Proteomes" id="UP000663855">
    <property type="component" value="Unassembled WGS sequence"/>
</dbReference>
<evidence type="ECO:0000313" key="3">
    <source>
        <dbReference type="Proteomes" id="UP000663855"/>
    </source>
</evidence>
<reference evidence="1" key="1">
    <citation type="submission" date="2021-02" db="EMBL/GenBank/DDBJ databases">
        <authorList>
            <person name="Nowell W R."/>
        </authorList>
    </citation>
    <scope>NUCLEOTIDE SEQUENCE</scope>
</reference>
<comment type="caution">
    <text evidence="1">The sequence shown here is derived from an EMBL/GenBank/DDBJ whole genome shotgun (WGS) entry which is preliminary data.</text>
</comment>
<gene>
    <name evidence="2" type="ORF">BYL167_LOCUS28708</name>
    <name evidence="1" type="ORF">CJN711_LOCUS32102</name>
</gene>
<name>A0A815YNZ3_9BILA</name>
<dbReference type="EMBL" id="CAJOBH010041592">
    <property type="protein sequence ID" value="CAF4331503.1"/>
    <property type="molecule type" value="Genomic_DNA"/>
</dbReference>
<evidence type="ECO:0000313" key="2">
    <source>
        <dbReference type="EMBL" id="CAF4331503.1"/>
    </source>
</evidence>
<protein>
    <submittedName>
        <fullName evidence="1">Uncharacterized protein</fullName>
    </submittedName>
</protein>